<dbReference type="SUPFAM" id="SSF56935">
    <property type="entry name" value="Porins"/>
    <property type="match status" value="1"/>
</dbReference>
<sequence length="1112" mass="123732">MSQNAKIKIEKNQTVTVDEVFDIIMEQTDYTFIYKVDLFKDFPDVTLNKGNIKANDLLDKSLLFAGLNFKLINKSTIVIEEKPISVKTQQIITGNVSDSYKTPLPGVTVLLKKTNIGVATDFDGNFEIKANIGDVLKFSYVGYETKEVVIDKTKLKVRLIEDVSSLDEVVVIGYGTTKIKEATGAINYISAKELSSAPVQNTVQSVIQGRAAGVNVMVQSSAPDSPISVIIRGSSSLSGDSQPLWVIDGVPEYGAGTSGDISNTLYNLNLDDVESINILKDAASAAIYGSRAANGVVLVTTKRGKKGSKPQIDLSITTSIIAPNSGKYRLFNSEEYKDHIISKTADEILNSSSWSTNAKMIFDYDAFLALNTSTQYNRDMLTVLPDAFGDGDTNWWDEIVQQSTSQRYNLAVSGGSEATRYRASLTYGKNDGVVVNSYSKNYGLTLNLDTDVSDKFTYRLNMSATSRESQGKNGVLEKITSFRPDLPAYNEDGTFYNPDSYFKENPLVSINNTNKGVSNNMRINNSFIYKPLSNLTLKTSANISLSNSTYNTFNHSGTSYASNRGAYRSLSKGNGNTMVWENMVTYFEEINDHKIDFTGVYSMEQSKSDRLTGSAYDYFDEEKLISLNYGTNFNRPTESFSETHIVSALGRIRYDFKKRYLATFTLRADGSSRFGDGNSWGYFPSGGIAWLISEEPFMKSLQKTIPYLKLRTSLGKSGSQNVSAYGWRKLLQATNSFEEGALVPGSNIGNSNLQWEETKQLDIGLDFALLNNKLSGTLGYYERTIDNMIFTKRLAPSSGYATTPYNVASITNNGLEFDLTYNIIRKDDISLKVSANIARNWGKLNKLDGVLESLNFPTGWGATSQAITATPGESLGNWYGFQTAGRWFATAEEIIALRERATTGYSNNKYLHTGDVPGGLYPIDQNGDGKIDIEDRVKLNSTFNPVAFGGFSMQFRYKAFSLNSQFTYSYGNKKYWYAMQSLINSNHWDNKFAIIENGYSYTGDPYSQFPSNPVNSNYQFNENFIFDASYIKLNNLSVNYNVPKDFLKKGMISKLVFSLQATNVFTITKYPGMDPQGNWDSEWNGSFFGMGIDRGIYPPARAYNFNMKLTFK</sequence>
<dbReference type="NCBIfam" id="TIGR04056">
    <property type="entry name" value="OMP_RagA_SusC"/>
    <property type="match status" value="1"/>
</dbReference>
<keyword evidence="6 8" id="KW-0472">Membrane</keyword>
<dbReference type="NCBIfam" id="TIGR04057">
    <property type="entry name" value="SusC_RagA_signa"/>
    <property type="match status" value="1"/>
</dbReference>
<dbReference type="AlphaFoldDB" id="A0A2P6CB91"/>
<dbReference type="PROSITE" id="PS52016">
    <property type="entry name" value="TONB_DEPENDENT_REC_3"/>
    <property type="match status" value="1"/>
</dbReference>
<keyword evidence="5 9" id="KW-0798">TonB box</keyword>
<evidence type="ECO:0008006" key="14">
    <source>
        <dbReference type="Google" id="ProtNLM"/>
    </source>
</evidence>
<dbReference type="Gene3D" id="2.40.170.20">
    <property type="entry name" value="TonB-dependent receptor, beta-barrel domain"/>
    <property type="match status" value="1"/>
</dbReference>
<evidence type="ECO:0000256" key="4">
    <source>
        <dbReference type="ARBA" id="ARBA00022692"/>
    </source>
</evidence>
<dbReference type="InterPro" id="IPR012910">
    <property type="entry name" value="Plug_dom"/>
</dbReference>
<accession>A0A2P6CB91</accession>
<evidence type="ECO:0000313" key="12">
    <source>
        <dbReference type="EMBL" id="PQJ72181.1"/>
    </source>
</evidence>
<dbReference type="Gene3D" id="2.170.130.10">
    <property type="entry name" value="TonB-dependent receptor, plug domain"/>
    <property type="match status" value="1"/>
</dbReference>
<keyword evidence="7 8" id="KW-0998">Cell outer membrane</keyword>
<name>A0A2P6CB91_9FLAO</name>
<feature type="domain" description="TonB-dependent receptor plug" evidence="11">
    <location>
        <begin position="179"/>
        <end position="296"/>
    </location>
</feature>
<dbReference type="Gene3D" id="2.60.40.1120">
    <property type="entry name" value="Carboxypeptidase-like, regulatory domain"/>
    <property type="match status" value="1"/>
</dbReference>
<keyword evidence="2 8" id="KW-0813">Transport</keyword>
<evidence type="ECO:0000256" key="5">
    <source>
        <dbReference type="ARBA" id="ARBA00023077"/>
    </source>
</evidence>
<protein>
    <recommendedName>
        <fullName evidence="14">SusC/RagA family TonB-linked outer membrane protein</fullName>
    </recommendedName>
</protein>
<reference evidence="12 13" key="1">
    <citation type="submission" date="2016-12" db="EMBL/GenBank/DDBJ databases">
        <title>Trade-off between light-utilization and light-protection in marine flavobacteria.</title>
        <authorList>
            <person name="Kumagai Y."/>
            <person name="Yoshizawa S."/>
            <person name="Kogure K."/>
            <person name="Iwasaki W."/>
        </authorList>
    </citation>
    <scope>NUCLEOTIDE SEQUENCE [LARGE SCALE GENOMIC DNA]</scope>
    <source>
        <strain evidence="12 13">KCTC 12100</strain>
    </source>
</reference>
<gene>
    <name evidence="12" type="ORF">BTO14_02470</name>
</gene>
<keyword evidence="4 8" id="KW-0812">Transmembrane</keyword>
<dbReference type="InterPro" id="IPR039426">
    <property type="entry name" value="TonB-dep_rcpt-like"/>
</dbReference>
<comment type="subcellular location">
    <subcellularLocation>
        <location evidence="1 8">Cell outer membrane</location>
        <topology evidence="1 8">Multi-pass membrane protein</topology>
    </subcellularLocation>
</comment>
<dbReference type="InterPro" id="IPR008969">
    <property type="entry name" value="CarboxyPept-like_regulatory"/>
</dbReference>
<comment type="similarity">
    <text evidence="8 9">Belongs to the TonB-dependent receptor family.</text>
</comment>
<keyword evidence="13" id="KW-1185">Reference proteome</keyword>
<dbReference type="Proteomes" id="UP000247345">
    <property type="component" value="Unassembled WGS sequence"/>
</dbReference>
<dbReference type="Pfam" id="PF13715">
    <property type="entry name" value="CarbopepD_reg_2"/>
    <property type="match status" value="1"/>
</dbReference>
<dbReference type="InterPro" id="IPR023996">
    <property type="entry name" value="TonB-dep_OMP_SusC/RagA"/>
</dbReference>
<evidence type="ECO:0000256" key="7">
    <source>
        <dbReference type="ARBA" id="ARBA00023237"/>
    </source>
</evidence>
<proteinExistence type="inferred from homology"/>
<dbReference type="SUPFAM" id="SSF49464">
    <property type="entry name" value="Carboxypeptidase regulatory domain-like"/>
    <property type="match status" value="1"/>
</dbReference>
<dbReference type="GO" id="GO:0009279">
    <property type="term" value="C:cell outer membrane"/>
    <property type="evidence" value="ECO:0007669"/>
    <property type="project" value="UniProtKB-SubCell"/>
</dbReference>
<dbReference type="Pfam" id="PF00593">
    <property type="entry name" value="TonB_dep_Rec_b-barrel"/>
    <property type="match status" value="1"/>
</dbReference>
<feature type="domain" description="TonB-dependent receptor-like beta-barrel" evidence="10">
    <location>
        <begin position="494"/>
        <end position="890"/>
    </location>
</feature>
<evidence type="ECO:0000256" key="6">
    <source>
        <dbReference type="ARBA" id="ARBA00023136"/>
    </source>
</evidence>
<dbReference type="InterPro" id="IPR036942">
    <property type="entry name" value="Beta-barrel_TonB_sf"/>
</dbReference>
<evidence type="ECO:0000259" key="11">
    <source>
        <dbReference type="Pfam" id="PF07715"/>
    </source>
</evidence>
<evidence type="ECO:0000256" key="9">
    <source>
        <dbReference type="RuleBase" id="RU003357"/>
    </source>
</evidence>
<evidence type="ECO:0000256" key="3">
    <source>
        <dbReference type="ARBA" id="ARBA00022452"/>
    </source>
</evidence>
<evidence type="ECO:0000256" key="1">
    <source>
        <dbReference type="ARBA" id="ARBA00004571"/>
    </source>
</evidence>
<dbReference type="InterPro" id="IPR037066">
    <property type="entry name" value="Plug_dom_sf"/>
</dbReference>
<keyword evidence="3 8" id="KW-1134">Transmembrane beta strand</keyword>
<organism evidence="12 13">
    <name type="scientific">Polaribacter butkevichii</name>
    <dbReference type="NCBI Taxonomy" id="218490"/>
    <lineage>
        <taxon>Bacteria</taxon>
        <taxon>Pseudomonadati</taxon>
        <taxon>Bacteroidota</taxon>
        <taxon>Flavobacteriia</taxon>
        <taxon>Flavobacteriales</taxon>
        <taxon>Flavobacteriaceae</taxon>
    </lineage>
</organism>
<evidence type="ECO:0000256" key="2">
    <source>
        <dbReference type="ARBA" id="ARBA00022448"/>
    </source>
</evidence>
<dbReference type="InterPro" id="IPR023997">
    <property type="entry name" value="TonB-dep_OMP_SusC/RagA_CS"/>
</dbReference>
<dbReference type="InterPro" id="IPR000531">
    <property type="entry name" value="Beta-barrel_TonB"/>
</dbReference>
<evidence type="ECO:0000313" key="13">
    <source>
        <dbReference type="Proteomes" id="UP000247345"/>
    </source>
</evidence>
<dbReference type="Pfam" id="PF07715">
    <property type="entry name" value="Plug"/>
    <property type="match status" value="1"/>
</dbReference>
<evidence type="ECO:0000256" key="8">
    <source>
        <dbReference type="PROSITE-ProRule" id="PRU01360"/>
    </source>
</evidence>
<comment type="caution">
    <text evidence="12">The sequence shown here is derived from an EMBL/GenBank/DDBJ whole genome shotgun (WGS) entry which is preliminary data.</text>
</comment>
<evidence type="ECO:0000259" key="10">
    <source>
        <dbReference type="Pfam" id="PF00593"/>
    </source>
</evidence>
<dbReference type="EMBL" id="MSCK01000001">
    <property type="protein sequence ID" value="PQJ72181.1"/>
    <property type="molecule type" value="Genomic_DNA"/>
</dbReference>